<gene>
    <name evidence="3" type="ORF">HMI49_08295</name>
</gene>
<dbReference type="PANTHER" id="PTHR35149:SF2">
    <property type="entry name" value="DUF262 DOMAIN-CONTAINING PROTEIN"/>
    <property type="match status" value="1"/>
</dbReference>
<dbReference type="AlphaFoldDB" id="A0A7Y4KG41"/>
<dbReference type="PANTHER" id="PTHR35149">
    <property type="entry name" value="SLL5132 PROTEIN"/>
    <property type="match status" value="1"/>
</dbReference>
<dbReference type="Proteomes" id="UP000563426">
    <property type="component" value="Unassembled WGS sequence"/>
</dbReference>
<name>A0A7Y4KG41_9BACT</name>
<evidence type="ECO:0000259" key="1">
    <source>
        <dbReference type="Pfam" id="PF03235"/>
    </source>
</evidence>
<feature type="domain" description="GmrSD restriction endonucleases C-terminal" evidence="2">
    <location>
        <begin position="451"/>
        <end position="599"/>
    </location>
</feature>
<evidence type="ECO:0000313" key="3">
    <source>
        <dbReference type="EMBL" id="NOK33190.1"/>
    </source>
</evidence>
<comment type="caution">
    <text evidence="3">The sequence shown here is derived from an EMBL/GenBank/DDBJ whole genome shotgun (WGS) entry which is preliminary data.</text>
</comment>
<evidence type="ECO:0000259" key="2">
    <source>
        <dbReference type="Pfam" id="PF07510"/>
    </source>
</evidence>
<reference evidence="3 4" key="1">
    <citation type="submission" date="2020-05" db="EMBL/GenBank/DDBJ databases">
        <authorList>
            <person name="Whitworth D."/>
        </authorList>
    </citation>
    <scope>NUCLEOTIDE SEQUENCE [LARGE SCALE GENOMIC DNA]</scope>
    <source>
        <strain evidence="3 4">AB043B</strain>
    </source>
</reference>
<dbReference type="RefSeq" id="WP_171433796.1">
    <property type="nucleotide sequence ID" value="NZ_JABFJV010000031.1"/>
</dbReference>
<evidence type="ECO:0000313" key="4">
    <source>
        <dbReference type="Proteomes" id="UP000563426"/>
    </source>
</evidence>
<dbReference type="Pfam" id="PF03235">
    <property type="entry name" value="GmrSD_N"/>
    <property type="match status" value="1"/>
</dbReference>
<dbReference type="EMBL" id="JABFJV010000031">
    <property type="protein sequence ID" value="NOK33190.1"/>
    <property type="molecule type" value="Genomic_DNA"/>
</dbReference>
<dbReference type="InterPro" id="IPR004919">
    <property type="entry name" value="GmrSD_N"/>
</dbReference>
<organism evidence="3 4">
    <name type="scientific">Corallococcus exercitus</name>
    <dbReference type="NCBI Taxonomy" id="2316736"/>
    <lineage>
        <taxon>Bacteria</taxon>
        <taxon>Pseudomonadati</taxon>
        <taxon>Myxococcota</taxon>
        <taxon>Myxococcia</taxon>
        <taxon>Myxococcales</taxon>
        <taxon>Cystobacterineae</taxon>
        <taxon>Myxococcaceae</taxon>
        <taxon>Corallococcus</taxon>
    </lineage>
</organism>
<keyword evidence="4" id="KW-1185">Reference proteome</keyword>
<feature type="domain" description="GmrSD restriction endonucleases N-terminal" evidence="1">
    <location>
        <begin position="3"/>
        <end position="243"/>
    </location>
</feature>
<proteinExistence type="predicted"/>
<protein>
    <submittedName>
        <fullName evidence="3">DUF262 domain-containing protein</fullName>
    </submittedName>
</protein>
<dbReference type="Pfam" id="PF07510">
    <property type="entry name" value="GmrSD_C"/>
    <property type="match status" value="1"/>
</dbReference>
<dbReference type="InterPro" id="IPR011089">
    <property type="entry name" value="GmrSD_C"/>
</dbReference>
<accession>A0A7Y4KG41</accession>
<sequence>MLDLFDGKRRYLIPLFQRPYVWTEERQWAPLWEDIVRQAFLAAGGAREEPPHFIGAVVLNQVRTFGNQVPAHEVIDGQQRLTTFQVLLSAIRDVAEAEGDTDVASELRPYTANKGMMEQPEVERFKLWPTFKDQPAFMAVVSLGSQLAIEAQYPAMYKRKVLQPRDRLVEAYLFFTHALRSYLDDAGVGRTAALHAVFEALRRRLQLVTIELSGNDDPQVIFETLNARGEPLLASDLLRNYVFLRASRNKEDVAGLHKQYWAPFDEEADDPKDAKSKRFWQVQERQGRSLRPRIDLFLQHFLAFKTEQEPNITRLFHDYQRWIREKTPFSSVEAELKEVTRCANAFRRLLRPDPSTRLGTFAVRLRDMDTSTVYPLMLALLTRQELPEAEFEGITTDIESFLIRRMACGRTTKAYNRYFLQLTRDVKALARVDRAAFQRLLLLGGGMSVDWPDDAEFQRALQERPLYLEFRASRIEMLLRALDEALRTAKTENVTINGDLSIEHVMPQQWETNWPLSKVAVAAAGGQAEAEQKRDALVHTLGNLTLLTHELNASVSNGPYVDKQPHITVNSALRLNTYFQNVAEWDEDGIQKRGAVLAALATKLWPKPRDNGRESADSN</sequence>